<organism evidence="1 2">
    <name type="scientific">Herbidospora galbida</name>
    <dbReference type="NCBI Taxonomy" id="2575442"/>
    <lineage>
        <taxon>Bacteria</taxon>
        <taxon>Bacillati</taxon>
        <taxon>Actinomycetota</taxon>
        <taxon>Actinomycetes</taxon>
        <taxon>Streptosporangiales</taxon>
        <taxon>Streptosporangiaceae</taxon>
        <taxon>Herbidospora</taxon>
    </lineage>
</organism>
<proteinExistence type="predicted"/>
<dbReference type="Proteomes" id="UP000308705">
    <property type="component" value="Unassembled WGS sequence"/>
</dbReference>
<name>A0A4U3MK28_9ACTN</name>
<evidence type="ECO:0000313" key="1">
    <source>
        <dbReference type="EMBL" id="TKK88356.1"/>
    </source>
</evidence>
<gene>
    <name evidence="1" type="ORF">FDA94_13715</name>
</gene>
<reference evidence="1 2" key="1">
    <citation type="submission" date="2019-04" db="EMBL/GenBank/DDBJ databases">
        <title>Herbidospora sp. NEAU-GS14.nov., a novel actinomycete isolated from soil.</title>
        <authorList>
            <person name="Han L."/>
        </authorList>
    </citation>
    <scope>NUCLEOTIDE SEQUENCE [LARGE SCALE GENOMIC DNA]</scope>
    <source>
        <strain evidence="1 2">NEAU-GS14</strain>
    </source>
</reference>
<keyword evidence="2" id="KW-1185">Reference proteome</keyword>
<accession>A0A4U3MK28</accession>
<dbReference type="EMBL" id="SZQA01000011">
    <property type="protein sequence ID" value="TKK88356.1"/>
    <property type="molecule type" value="Genomic_DNA"/>
</dbReference>
<evidence type="ECO:0000313" key="2">
    <source>
        <dbReference type="Proteomes" id="UP000308705"/>
    </source>
</evidence>
<comment type="caution">
    <text evidence="1">The sequence shown here is derived from an EMBL/GenBank/DDBJ whole genome shotgun (WGS) entry which is preliminary data.</text>
</comment>
<dbReference type="AlphaFoldDB" id="A0A4U3MK28"/>
<dbReference type="RefSeq" id="WP_137247442.1">
    <property type="nucleotide sequence ID" value="NZ_SZQA01000011.1"/>
</dbReference>
<protein>
    <submittedName>
        <fullName evidence="1">Uncharacterized protein</fullName>
    </submittedName>
</protein>
<sequence length="188" mass="21333">MFDFTPRQLASVRSNKFWESGAEFPGFTRVYVADPRFPVSVAVPSGSKTEYEFWDEDALAVQVEVRGDGTLTVSQINLARMPDRLAQEVRAGRRNVIDYVRSQEESIRDEISGLRFKIRRNAIMVNGTPVSVVDIEDGTRRAFFLSSDNVIWNIIGRELADHVYQRIADSFRFIQVSAIREALRQAGG</sequence>